<dbReference type="GO" id="GO:0034451">
    <property type="term" value="C:centriolar satellite"/>
    <property type="evidence" value="ECO:0007669"/>
    <property type="project" value="TreeGrafter"/>
</dbReference>
<keyword evidence="1" id="KW-0175">Coiled coil</keyword>
<reference evidence="3" key="1">
    <citation type="submission" date="2016-01" db="EMBL/GenBank/DDBJ databases">
        <title>Reference transcriptome for the parasite Schistocephalus solidus: insights into the molecular evolution of parasitism.</title>
        <authorList>
            <person name="Hebert F.O."/>
            <person name="Grambauer S."/>
            <person name="Barber I."/>
            <person name="Landry C.R."/>
            <person name="Aubin-Horth N."/>
        </authorList>
    </citation>
    <scope>NUCLEOTIDE SEQUENCE</scope>
</reference>
<feature type="region of interest" description="Disordered" evidence="2">
    <location>
        <begin position="529"/>
        <end position="565"/>
    </location>
</feature>
<dbReference type="AlphaFoldDB" id="A0A0V0J2N7"/>
<evidence type="ECO:0000256" key="2">
    <source>
        <dbReference type="SAM" id="MobiDB-lite"/>
    </source>
</evidence>
<accession>A0A0V0J2N7</accession>
<gene>
    <name evidence="3" type="ORF">TR123693</name>
</gene>
<dbReference type="GO" id="GO:0045931">
    <property type="term" value="P:positive regulation of mitotic cell cycle"/>
    <property type="evidence" value="ECO:0007669"/>
    <property type="project" value="TreeGrafter"/>
</dbReference>
<dbReference type="GO" id="GO:0007099">
    <property type="term" value="P:centriole replication"/>
    <property type="evidence" value="ECO:0007669"/>
    <property type="project" value="TreeGrafter"/>
</dbReference>
<feature type="coiled-coil region" evidence="1">
    <location>
        <begin position="226"/>
        <end position="373"/>
    </location>
</feature>
<dbReference type="GO" id="GO:0060271">
    <property type="term" value="P:cilium assembly"/>
    <property type="evidence" value="ECO:0007669"/>
    <property type="project" value="TreeGrafter"/>
</dbReference>
<protein>
    <submittedName>
        <fullName evidence="3">Uncharacterized protein</fullName>
    </submittedName>
</protein>
<dbReference type="GO" id="GO:0005876">
    <property type="term" value="C:spindle microtubule"/>
    <property type="evidence" value="ECO:0007669"/>
    <property type="project" value="TreeGrafter"/>
</dbReference>
<name>A0A0V0J2N7_SCHSO</name>
<proteinExistence type="predicted"/>
<feature type="compositionally biased region" description="Polar residues" evidence="2">
    <location>
        <begin position="554"/>
        <end position="564"/>
    </location>
</feature>
<feature type="compositionally biased region" description="Basic and acidic residues" evidence="2">
    <location>
        <begin position="598"/>
        <end position="612"/>
    </location>
</feature>
<sequence>MLEAPDGVTSWDVHGVEQIWKKEVEWKELLAKEIEGLQKRLSEKEQKLSTQSAQLDEIKQSFLYNFELLKGRDAELARFVRATAYLKSLISKRDQEISELKVTVDRLTSELTASRQSETEWKSRFEEETSRAVVRETDLRRASNQALSQLSESEAVERRRLQAQITRLEADLEAERARAANDLEAALTEAARRASDVAAEAAQSRSVLETRLRAADEAANLARQEARRTASELSAARETLLRLESELAVQKGEVESRDARLEMQNKALSAAERHLTAAQSKWARLEARRDKERMEMQTEIKELKEALDQRKQELATAVASKDSIIEEAEVEKRRLLDVVARADKHAQDIGNLVQEAERDRQLALRAARLAELENCRLREDLEQALTNCRLPHLGCGVSDPDRQRESQDKLDAQIHTLRETCDRLQLENARLKQAVATMSTQAQLEACAAVREAAGGESEDLLHQNSKKSMEEKNRVDEEEVERLRAERDKLLTISNRLQARLMRQQWCVHDHSQRPPPSLHVEVRQLEVDEDDRASPPLPVPRLRMGGEVMRGSGNSTSPSITGRRSAFDALRLLQDPPSPLSIVKAQVKRQRTLRKPQADSFRRSEMNTKK</sequence>
<feature type="coiled-coil region" evidence="1">
    <location>
        <begin position="467"/>
        <end position="501"/>
    </location>
</feature>
<dbReference type="GO" id="GO:0007020">
    <property type="term" value="P:microtubule nucleation"/>
    <property type="evidence" value="ECO:0007669"/>
    <property type="project" value="TreeGrafter"/>
</dbReference>
<dbReference type="EMBL" id="GEEE01003249">
    <property type="protein sequence ID" value="JAP59976.1"/>
    <property type="molecule type" value="Transcribed_RNA"/>
</dbReference>
<organism evidence="3">
    <name type="scientific">Schistocephalus solidus</name>
    <name type="common">Tapeworm</name>
    <dbReference type="NCBI Taxonomy" id="70667"/>
    <lineage>
        <taxon>Eukaryota</taxon>
        <taxon>Metazoa</taxon>
        <taxon>Spiralia</taxon>
        <taxon>Lophotrochozoa</taxon>
        <taxon>Platyhelminthes</taxon>
        <taxon>Cestoda</taxon>
        <taxon>Eucestoda</taxon>
        <taxon>Diphyllobothriidea</taxon>
        <taxon>Diphyllobothriidae</taxon>
        <taxon>Schistocephalus</taxon>
    </lineage>
</organism>
<evidence type="ECO:0000256" key="1">
    <source>
        <dbReference type="SAM" id="Coils"/>
    </source>
</evidence>
<feature type="coiled-coil region" evidence="1">
    <location>
        <begin position="27"/>
        <end position="61"/>
    </location>
</feature>
<dbReference type="PANTHER" id="PTHR46725:SF1">
    <property type="entry name" value="COILED-COIL DOMAIN-CONTAINING PROTEIN 57"/>
    <property type="match status" value="1"/>
</dbReference>
<feature type="coiled-coil region" evidence="1">
    <location>
        <begin position="151"/>
        <end position="200"/>
    </location>
</feature>
<dbReference type="GO" id="GO:0005814">
    <property type="term" value="C:centriole"/>
    <property type="evidence" value="ECO:0007669"/>
    <property type="project" value="TreeGrafter"/>
</dbReference>
<feature type="coiled-coil region" evidence="1">
    <location>
        <begin position="407"/>
        <end position="441"/>
    </location>
</feature>
<dbReference type="InterPro" id="IPR042481">
    <property type="entry name" value="CCDC57"/>
</dbReference>
<feature type="region of interest" description="Disordered" evidence="2">
    <location>
        <begin position="580"/>
        <end position="612"/>
    </location>
</feature>
<dbReference type="PANTHER" id="PTHR46725">
    <property type="entry name" value="COILED-COIL DOMAIN-CONTAINING PROTEIN 57"/>
    <property type="match status" value="1"/>
</dbReference>
<evidence type="ECO:0000313" key="3">
    <source>
        <dbReference type="EMBL" id="JAP59976.1"/>
    </source>
</evidence>